<feature type="compositionally biased region" description="Polar residues" evidence="3">
    <location>
        <begin position="912"/>
        <end position="921"/>
    </location>
</feature>
<keyword evidence="8" id="KW-1185">Reference proteome</keyword>
<protein>
    <submittedName>
        <fullName evidence="7">Uncharacterized protein</fullName>
    </submittedName>
</protein>
<comment type="caution">
    <text evidence="7">The sequence shown here is derived from an EMBL/GenBank/DDBJ whole genome shotgun (WGS) entry which is preliminary data.</text>
</comment>
<dbReference type="InParanoid" id="A0A1Y2AND0"/>
<dbReference type="STRING" id="71784.A0A1Y2AND0"/>
<keyword evidence="1 2" id="KW-0040">ANK repeat</keyword>
<feature type="region of interest" description="Disordered" evidence="3">
    <location>
        <begin position="895"/>
        <end position="928"/>
    </location>
</feature>
<feature type="region of interest" description="Disordered" evidence="3">
    <location>
        <begin position="1245"/>
        <end position="1288"/>
    </location>
</feature>
<evidence type="ECO:0000313" key="8">
    <source>
        <dbReference type="Proteomes" id="UP000193986"/>
    </source>
</evidence>
<keyword evidence="4" id="KW-0812">Transmembrane</keyword>
<evidence type="ECO:0000313" key="7">
    <source>
        <dbReference type="EMBL" id="ORY24069.1"/>
    </source>
</evidence>
<feature type="compositionally biased region" description="Polar residues" evidence="3">
    <location>
        <begin position="436"/>
        <end position="461"/>
    </location>
</feature>
<dbReference type="GO" id="GO:0003690">
    <property type="term" value="F:double-stranded DNA binding"/>
    <property type="evidence" value="ECO:0007669"/>
    <property type="project" value="TreeGrafter"/>
</dbReference>
<feature type="compositionally biased region" description="Low complexity" evidence="3">
    <location>
        <begin position="577"/>
        <end position="595"/>
    </location>
</feature>
<dbReference type="PROSITE" id="PS50297">
    <property type="entry name" value="ANK_REP_REGION"/>
    <property type="match status" value="1"/>
</dbReference>
<evidence type="ECO:0000259" key="6">
    <source>
        <dbReference type="Pfam" id="PF25603"/>
    </source>
</evidence>
<reference evidence="7 8" key="1">
    <citation type="submission" date="2016-07" db="EMBL/GenBank/DDBJ databases">
        <title>Pervasive Adenine N6-methylation of Active Genes in Fungi.</title>
        <authorList>
            <consortium name="DOE Joint Genome Institute"/>
            <person name="Mondo S.J."/>
            <person name="Dannebaum R.O."/>
            <person name="Kuo R.C."/>
            <person name="Labutti K."/>
            <person name="Haridas S."/>
            <person name="Kuo A."/>
            <person name="Salamov A."/>
            <person name="Ahrendt S.R."/>
            <person name="Lipzen A."/>
            <person name="Sullivan W."/>
            <person name="Andreopoulos W.B."/>
            <person name="Clum A."/>
            <person name="Lindquist E."/>
            <person name="Daum C."/>
            <person name="Ramamoorthy G.K."/>
            <person name="Gryganskyi A."/>
            <person name="Culley D."/>
            <person name="Magnuson J.K."/>
            <person name="James T.Y."/>
            <person name="O'Malley M.A."/>
            <person name="Stajich J.E."/>
            <person name="Spatafora J.W."/>
            <person name="Visel A."/>
            <person name="Grigoriev I.V."/>
        </authorList>
    </citation>
    <scope>NUCLEOTIDE SEQUENCE [LARGE SCALE GENOMIC DNA]</scope>
    <source>
        <strain evidence="7 8">68-887.2</strain>
    </source>
</reference>
<feature type="compositionally biased region" description="Low complexity" evidence="3">
    <location>
        <begin position="1116"/>
        <end position="1138"/>
    </location>
</feature>
<feature type="region of interest" description="Disordered" evidence="3">
    <location>
        <begin position="543"/>
        <end position="601"/>
    </location>
</feature>
<feature type="domain" description="IPT/TIG" evidence="5">
    <location>
        <begin position="775"/>
        <end position="856"/>
    </location>
</feature>
<dbReference type="GO" id="GO:0003712">
    <property type="term" value="F:transcription coregulator activity"/>
    <property type="evidence" value="ECO:0007669"/>
    <property type="project" value="TreeGrafter"/>
</dbReference>
<dbReference type="GO" id="GO:0006357">
    <property type="term" value="P:regulation of transcription by RNA polymerase II"/>
    <property type="evidence" value="ECO:0007669"/>
    <property type="project" value="TreeGrafter"/>
</dbReference>
<feature type="compositionally biased region" description="Basic residues" evidence="3">
    <location>
        <begin position="1095"/>
        <end position="1106"/>
    </location>
</feature>
<dbReference type="SMART" id="SM00248">
    <property type="entry name" value="ANK"/>
    <property type="match status" value="2"/>
</dbReference>
<feature type="region of interest" description="Disordered" evidence="3">
    <location>
        <begin position="106"/>
        <end position="126"/>
    </location>
</feature>
<feature type="compositionally biased region" description="Low complexity" evidence="3">
    <location>
        <begin position="106"/>
        <end position="117"/>
    </location>
</feature>
<dbReference type="PANTHER" id="PTHR23335">
    <property type="entry name" value="CALMODULIN-BINDING TRANSCRIPTION ACTIVATOR CAMTA"/>
    <property type="match status" value="1"/>
</dbReference>
<feature type="region of interest" description="Disordered" evidence="3">
    <location>
        <begin position="421"/>
        <end position="517"/>
    </location>
</feature>
<feature type="domain" description="SPT23/MGA2-like DNA-binding" evidence="6">
    <location>
        <begin position="221"/>
        <end position="408"/>
    </location>
</feature>
<dbReference type="Pfam" id="PF25603">
    <property type="entry name" value="SPT23_MGA2_DBD"/>
    <property type="match status" value="1"/>
</dbReference>
<feature type="region of interest" description="Disordered" evidence="3">
    <location>
        <begin position="1058"/>
        <end position="1158"/>
    </location>
</feature>
<evidence type="ECO:0000259" key="5">
    <source>
        <dbReference type="Pfam" id="PF01833"/>
    </source>
</evidence>
<evidence type="ECO:0000256" key="1">
    <source>
        <dbReference type="ARBA" id="ARBA00023043"/>
    </source>
</evidence>
<dbReference type="EMBL" id="MCFC01000072">
    <property type="protein sequence ID" value="ORY24069.1"/>
    <property type="molecule type" value="Genomic_DNA"/>
</dbReference>
<organism evidence="7 8">
    <name type="scientific">Naematelia encephala</name>
    <dbReference type="NCBI Taxonomy" id="71784"/>
    <lineage>
        <taxon>Eukaryota</taxon>
        <taxon>Fungi</taxon>
        <taxon>Dikarya</taxon>
        <taxon>Basidiomycota</taxon>
        <taxon>Agaricomycotina</taxon>
        <taxon>Tremellomycetes</taxon>
        <taxon>Tremellales</taxon>
        <taxon>Naemateliaceae</taxon>
        <taxon>Naematelia</taxon>
    </lineage>
</organism>
<dbReference type="Gene3D" id="1.25.40.20">
    <property type="entry name" value="Ankyrin repeat-containing domain"/>
    <property type="match status" value="1"/>
</dbReference>
<proteinExistence type="predicted"/>
<evidence type="ECO:0000256" key="3">
    <source>
        <dbReference type="SAM" id="MobiDB-lite"/>
    </source>
</evidence>
<keyword evidence="4" id="KW-0472">Membrane</keyword>
<dbReference type="PROSITE" id="PS50088">
    <property type="entry name" value="ANK_REPEAT"/>
    <property type="match status" value="2"/>
</dbReference>
<feature type="compositionally biased region" description="Basic residues" evidence="3">
    <location>
        <begin position="268"/>
        <end position="284"/>
    </location>
</feature>
<dbReference type="SUPFAM" id="SSF48403">
    <property type="entry name" value="Ankyrin repeat"/>
    <property type="match status" value="1"/>
</dbReference>
<feature type="compositionally biased region" description="Low complexity" evidence="3">
    <location>
        <begin position="895"/>
        <end position="911"/>
    </location>
</feature>
<dbReference type="SUPFAM" id="SSF81296">
    <property type="entry name" value="E set domains"/>
    <property type="match status" value="1"/>
</dbReference>
<dbReference type="InterPro" id="IPR013783">
    <property type="entry name" value="Ig-like_fold"/>
</dbReference>
<dbReference type="InterPro" id="IPR057962">
    <property type="entry name" value="SPT23_MGA2_DBD"/>
</dbReference>
<dbReference type="PANTHER" id="PTHR23335:SF1">
    <property type="entry name" value="CALMODULIN-BINDING TRANSCRIPTION ACTIVATOR, ISOFORM F"/>
    <property type="match status" value="1"/>
</dbReference>
<feature type="compositionally biased region" description="Basic residues" evidence="3">
    <location>
        <begin position="1269"/>
        <end position="1281"/>
    </location>
</feature>
<feature type="repeat" description="ANK" evidence="2">
    <location>
        <begin position="962"/>
        <end position="994"/>
    </location>
</feature>
<dbReference type="InterPro" id="IPR036770">
    <property type="entry name" value="Ankyrin_rpt-contain_sf"/>
</dbReference>
<evidence type="ECO:0000256" key="4">
    <source>
        <dbReference type="SAM" id="Phobius"/>
    </source>
</evidence>
<dbReference type="InterPro" id="IPR014756">
    <property type="entry name" value="Ig_E-set"/>
</dbReference>
<feature type="compositionally biased region" description="Acidic residues" evidence="3">
    <location>
        <begin position="1075"/>
        <end position="1090"/>
    </location>
</feature>
<feature type="compositionally biased region" description="Basic and acidic residues" evidence="3">
    <location>
        <begin position="1253"/>
        <end position="1268"/>
    </location>
</feature>
<sequence>MFPDSSSASSPFSTRSTLASSPEVTVPNHYEPQRHGYKLSNGGEMMQGMDALLANFANRPRSTISSSATDYSHDDPSPKSPLDIKPNISAFTTTHPTHAPIHTVTSASASTTGSTHHGGTRSEPPKRLIEVEGLPVRNLSLEQLSTSKQILLLQGDPQYIHKQRVETAIRVILDLLRLIPPSPSAPEPHPSLARLLPRDGNNKLLATFDRPNTFRALRLQMGATTKASSKKQLQAGPTPKEHLLYLETAVYMSGENGKRVYVCKRCRSREKRRREHKDASRKKQSNSESDSSTRPTPPRQTTIPPSSDYITGENPDQYDPHKNGQVVEEPVWDPNTSDWRHEIVLFNSAPEVTIKEGSCMWLPFRVVCYGKCHGEKLGFRIKFTLRAYDGRIISESMTSPIRITDDHKTDSKVKPKIEAITSTGNAAVPRHRRSRPSTISVTSSRRQSPVPSDAESVQSLSEAGALLQKQTPSMRASKPYERPPPQSPLTGTLPMDSFMSMDSSTFRRQHSSTSIQSMSGLQLQNEPLTMPPTSAEPPVFGQKPNGTVSPGILRHPNFSNGGPNGFTTRDGSGNYPTSGRHSTASSSVASPVSPRRQLSSDDVLFGNSQSPNDLMSMLAQAQLLSPQLSRGPMLSGNPGEEVDMNAITQGFDSMLDSSSHTSLASSYQDDASGFSMFSNSGLVPETLQEDEFLDFSGGQDQILAAPVFAQNINAMGFSQSANSFDFGGSTAFSPSSQVAQDQQIDDMLASIATQPLGQVPRPQPPPAHVSSAPQPSIHTVIPAEGGMAGGDTIAIIGANFAPGITIMFGDRIARIEEVLPTFVKVRSPPAVQPGTVEVTVQGIQRPLGFPACLFKYNLGDSDLMRLALEVRDQYQGSSSDAAYRLATHFAARSGSVSEYSGSSPSGSNPSPRDNTSPQSHQAVRKPTEDDLQTTVINFLASIDENAPGSLRRSGAVNHRNDARHTLLHIATVMGFHRLVRRLVVIGAHLDLQDVNGFTPLSLATLAGRTACLRVLIEAGAAYDYPTAFGEMPLDLAKISEHADIEALLLSAVWSTEPEPDGLEFEASSQSVETSSEIDDDNPSSGSEDEVSNLARARKSKNSRGKQRAVTPPRRVSPSLRRASTASRTDSTTTPTIAPVLADAPPPYDGHRPVEPNTSSWMSRTLSNIPHPPGLPEAVLGRLPLPSTLFRPEKHSTNSAPPHGWVAFPAPSWEMLQKMASPEEVKLFTQAMAAAAFNAVVQSGATTSSSTGRYKSDAGRLASTEERSGRKTRSGGGHKRKSSSPGEQVVRPVKHDRMLYLFWLPILLFVGFWLLVTALPIATGFCLIYARQITRAIKQKM</sequence>
<name>A0A1Y2AND0_9TREE</name>
<dbReference type="InterPro" id="IPR002110">
    <property type="entry name" value="Ankyrin_rpt"/>
</dbReference>
<dbReference type="OrthoDB" id="71307at2759"/>
<feature type="compositionally biased region" description="Polar residues" evidence="3">
    <location>
        <begin position="557"/>
        <end position="576"/>
    </location>
</feature>
<evidence type="ECO:0000256" key="2">
    <source>
        <dbReference type="PROSITE-ProRule" id="PRU00023"/>
    </source>
</evidence>
<dbReference type="Proteomes" id="UP000193986">
    <property type="component" value="Unassembled WGS sequence"/>
</dbReference>
<feature type="repeat" description="ANK" evidence="2">
    <location>
        <begin position="995"/>
        <end position="1027"/>
    </location>
</feature>
<dbReference type="InterPro" id="IPR002909">
    <property type="entry name" value="IPT_dom"/>
</dbReference>
<gene>
    <name evidence="7" type="ORF">BCR39DRAFT_338135</name>
</gene>
<dbReference type="GO" id="GO:0005634">
    <property type="term" value="C:nucleus"/>
    <property type="evidence" value="ECO:0007669"/>
    <property type="project" value="TreeGrafter"/>
</dbReference>
<dbReference type="Pfam" id="PF01833">
    <property type="entry name" value="TIG"/>
    <property type="match status" value="1"/>
</dbReference>
<feature type="transmembrane region" description="Helical" evidence="4">
    <location>
        <begin position="1299"/>
        <end position="1329"/>
    </location>
</feature>
<dbReference type="Gene3D" id="2.60.40.10">
    <property type="entry name" value="Immunoglobulins"/>
    <property type="match status" value="1"/>
</dbReference>
<feature type="compositionally biased region" description="Low complexity" evidence="3">
    <location>
        <begin position="495"/>
        <end position="504"/>
    </location>
</feature>
<feature type="region of interest" description="Disordered" evidence="3">
    <location>
        <begin position="1"/>
        <end position="43"/>
    </location>
</feature>
<feature type="region of interest" description="Disordered" evidence="3">
    <location>
        <begin position="268"/>
        <end position="333"/>
    </location>
</feature>
<accession>A0A1Y2AND0</accession>
<feature type="compositionally biased region" description="Low complexity" evidence="3">
    <location>
        <begin position="289"/>
        <end position="307"/>
    </location>
</feature>
<dbReference type="Pfam" id="PF12796">
    <property type="entry name" value="Ank_2"/>
    <property type="match status" value="1"/>
</dbReference>
<keyword evidence="4" id="KW-1133">Transmembrane helix</keyword>
<feature type="compositionally biased region" description="Low complexity" evidence="3">
    <location>
        <begin position="1"/>
        <end position="16"/>
    </location>
</feature>